<gene>
    <name evidence="2" type="ORF">ucyna2_00171</name>
</gene>
<keyword evidence="1" id="KW-0175">Coiled coil</keyword>
<comment type="caution">
    <text evidence="2">The sequence shown here is derived from an EMBL/GenBank/DDBJ whole genome shotgun (WGS) entry which is preliminary data.</text>
</comment>
<name>A0A086CIU3_9CHRO</name>
<dbReference type="Proteomes" id="UP000028922">
    <property type="component" value="Unassembled WGS sequence"/>
</dbReference>
<reference evidence="2 3" key="1">
    <citation type="submission" date="2014-08" db="EMBL/GenBank/DDBJ databases">
        <title>Comparative genomics reveals surprising divergence of two closely related strains of uncultivated UCYN-A cyanobacteria.</title>
        <authorList>
            <person name="Bombar D."/>
            <person name="Heller P."/>
            <person name="Sanchez-Baracaldo P."/>
            <person name="Carter B.J."/>
            <person name="Zert J.P."/>
        </authorList>
    </citation>
    <scope>NUCLEOTIDE SEQUENCE [LARGE SCALE GENOMIC DNA]</scope>
</reference>
<dbReference type="STRING" id="1527444.ucyna2_00171"/>
<evidence type="ECO:0000256" key="1">
    <source>
        <dbReference type="SAM" id="Coils"/>
    </source>
</evidence>
<dbReference type="eggNOG" id="ENOG502ZCG7">
    <property type="taxonomic scope" value="Bacteria"/>
</dbReference>
<proteinExistence type="predicted"/>
<feature type="coiled-coil region" evidence="1">
    <location>
        <begin position="253"/>
        <end position="287"/>
    </location>
</feature>
<organism evidence="2 3">
    <name type="scientific">Candidatus Atelocyanobacterium thalassa isolate SIO64986</name>
    <dbReference type="NCBI Taxonomy" id="1527444"/>
    <lineage>
        <taxon>Bacteria</taxon>
        <taxon>Bacillati</taxon>
        <taxon>Cyanobacteriota</taxon>
        <taxon>Cyanophyceae</taxon>
        <taxon>Oscillatoriophycideae</taxon>
        <taxon>Chroococcales</taxon>
        <taxon>Aphanothecaceae</taxon>
        <taxon>Candidatus Atelocyanobacterium</taxon>
        <taxon>Candidatus Atelocyanobacterium thalassae</taxon>
    </lineage>
</organism>
<dbReference type="AlphaFoldDB" id="A0A086CIU3"/>
<dbReference type="EMBL" id="JPSP01000001">
    <property type="protein sequence ID" value="KFF42107.1"/>
    <property type="molecule type" value="Genomic_DNA"/>
</dbReference>
<accession>A0A086CIU3</accession>
<evidence type="ECO:0000313" key="2">
    <source>
        <dbReference type="EMBL" id="KFF42107.1"/>
    </source>
</evidence>
<evidence type="ECO:0000313" key="3">
    <source>
        <dbReference type="Proteomes" id="UP000028922"/>
    </source>
</evidence>
<sequence length="296" mass="35064">MRSFQKINKEKKELEKKSIKLFTELNNIYRDYLKLLGSALNKQLILAVYQICTHIYPESFLRLSNDQRREMQEKIRELCNKSEFELLSYVTFPQPITSKMVIRYISKNLFPYKKNNMKHLKNEKKKLFFANKLDKYDVPETINPEDLVKWCGDIEQGIQITLNGLSQEVNNKLKKNKIISNHLPSHLLEVTSQVEEKRFLPESYPNILNLQVEENVNNKTLDLDGKDSREPSNIKISTLYLKLSDIEFNDSQLSFQRKKINQQVEKLNEIEKNYQKIKKEYTQSKAESLWELSCCD</sequence>
<protein>
    <submittedName>
        <fullName evidence="2">Uncharacterized protein</fullName>
    </submittedName>
</protein>